<dbReference type="EnsemblBacteria" id="ABL70371">
    <property type="protein sequence ID" value="ABL70371"/>
    <property type="gene ID" value="Pden_2279"/>
</dbReference>
<organism evidence="1 2">
    <name type="scientific">Paracoccus denitrificans (strain Pd 1222)</name>
    <dbReference type="NCBI Taxonomy" id="318586"/>
    <lineage>
        <taxon>Bacteria</taxon>
        <taxon>Pseudomonadati</taxon>
        <taxon>Pseudomonadota</taxon>
        <taxon>Alphaproteobacteria</taxon>
        <taxon>Rhodobacterales</taxon>
        <taxon>Paracoccaceae</taxon>
        <taxon>Paracoccus</taxon>
    </lineage>
</organism>
<keyword evidence="2" id="KW-1185">Reference proteome</keyword>
<name>A1B4C7_PARDP</name>
<dbReference type="EMBL" id="CP000489">
    <property type="protein sequence ID" value="ABL70371.1"/>
    <property type="molecule type" value="Genomic_DNA"/>
</dbReference>
<proteinExistence type="predicted"/>
<protein>
    <submittedName>
        <fullName evidence="1">Uncharacterized protein</fullName>
    </submittedName>
</protein>
<dbReference type="HOGENOM" id="CLU_1684885_0_0_5"/>
<reference evidence="2" key="1">
    <citation type="submission" date="2006-12" db="EMBL/GenBank/DDBJ databases">
        <title>Complete sequence of chromosome 1 of Paracoccus denitrificans PD1222.</title>
        <authorList>
            <person name="Copeland A."/>
            <person name="Lucas S."/>
            <person name="Lapidus A."/>
            <person name="Barry K."/>
            <person name="Detter J.C."/>
            <person name="Glavina del Rio T."/>
            <person name="Hammon N."/>
            <person name="Israni S."/>
            <person name="Dalin E."/>
            <person name="Tice H."/>
            <person name="Pitluck S."/>
            <person name="Munk A.C."/>
            <person name="Brettin T."/>
            <person name="Bruce D."/>
            <person name="Han C."/>
            <person name="Tapia R."/>
            <person name="Gilna P."/>
            <person name="Schmutz J."/>
            <person name="Larimer F."/>
            <person name="Land M."/>
            <person name="Hauser L."/>
            <person name="Kyrpides N."/>
            <person name="Lykidis A."/>
            <person name="Spiro S."/>
            <person name="Richardson D.J."/>
            <person name="Moir J.W.B."/>
            <person name="Ferguson S.J."/>
            <person name="van Spanning R.J.M."/>
            <person name="Richardson P."/>
        </authorList>
    </citation>
    <scope>NUCLEOTIDE SEQUENCE [LARGE SCALE GENOMIC DNA]</scope>
    <source>
        <strain evidence="2">Pd 1222</strain>
    </source>
</reference>
<sequence>MPRSCITKTCAGEKALPADLGCRPLGARCSRQWTEREHLETDQFRNRAISRTNMEHFGIANPPRVGLFTDKRMHSAGLRGDELRRYDWPAFAGGGSRPRSRMSWSSGRCATRCSLPGSGSALDAGAKIGEAGRFFIFSCKLIKQLINHAEIKLIHR</sequence>
<evidence type="ECO:0000313" key="1">
    <source>
        <dbReference type="EMBL" id="ABL70371.1"/>
    </source>
</evidence>
<dbReference type="STRING" id="318586.Pden_2279"/>
<dbReference type="KEGG" id="pde:Pden_2279"/>
<dbReference type="Proteomes" id="UP000000361">
    <property type="component" value="Chromosome 1"/>
</dbReference>
<accession>A1B4C7</accession>
<gene>
    <name evidence="1" type="ordered locus">Pden_2279</name>
</gene>
<evidence type="ECO:0000313" key="2">
    <source>
        <dbReference type="Proteomes" id="UP000000361"/>
    </source>
</evidence>
<dbReference type="AlphaFoldDB" id="A1B4C7"/>